<keyword evidence="1" id="KW-0472">Membrane</keyword>
<evidence type="ECO:0000313" key="3">
    <source>
        <dbReference type="Proteomes" id="UP000092573"/>
    </source>
</evidence>
<dbReference type="STRING" id="1462996.AWM70_15990"/>
<keyword evidence="1" id="KW-0812">Transmembrane</keyword>
<dbReference type="Proteomes" id="UP000092573">
    <property type="component" value="Chromosome"/>
</dbReference>
<organism evidence="2 3">
    <name type="scientific">Paenibacillus yonginensis</name>
    <dbReference type="NCBI Taxonomy" id="1462996"/>
    <lineage>
        <taxon>Bacteria</taxon>
        <taxon>Bacillati</taxon>
        <taxon>Bacillota</taxon>
        <taxon>Bacilli</taxon>
        <taxon>Bacillales</taxon>
        <taxon>Paenibacillaceae</taxon>
        <taxon>Paenibacillus</taxon>
    </lineage>
</organism>
<proteinExistence type="predicted"/>
<reference evidence="2 3" key="1">
    <citation type="submission" date="2016-01" db="EMBL/GenBank/DDBJ databases">
        <title>Complete Genome Sequence of Paenibacillus yonginensis DCY84, a novel Plant Growth-Promoting Bacteria with Elicitation of Induced Systemic Resistance.</title>
        <authorList>
            <person name="Kim Y.J."/>
            <person name="Yang D.C."/>
            <person name="Sukweenadhi J."/>
        </authorList>
    </citation>
    <scope>NUCLEOTIDE SEQUENCE [LARGE SCALE GENOMIC DNA]</scope>
    <source>
        <strain evidence="2 3">DCY84</strain>
    </source>
</reference>
<gene>
    <name evidence="2" type="ORF">AWM70_15990</name>
</gene>
<name>A0A1B1N398_9BACL</name>
<protein>
    <submittedName>
        <fullName evidence="2">Uncharacterized protein</fullName>
    </submittedName>
</protein>
<evidence type="ECO:0000313" key="2">
    <source>
        <dbReference type="EMBL" id="ANS75902.1"/>
    </source>
</evidence>
<dbReference type="KEGG" id="pyg:AWM70_15990"/>
<feature type="transmembrane region" description="Helical" evidence="1">
    <location>
        <begin position="24"/>
        <end position="45"/>
    </location>
</feature>
<sequence>MLIFGASFIERGYAQHFAIGLGPSLKVDVVFQVVVPVLLICFLLIRGRRSSSHPAGSKE</sequence>
<evidence type="ECO:0000256" key="1">
    <source>
        <dbReference type="SAM" id="Phobius"/>
    </source>
</evidence>
<keyword evidence="3" id="KW-1185">Reference proteome</keyword>
<keyword evidence="1" id="KW-1133">Transmembrane helix</keyword>
<dbReference type="EMBL" id="CP014167">
    <property type="protein sequence ID" value="ANS75902.1"/>
    <property type="molecule type" value="Genomic_DNA"/>
</dbReference>
<accession>A0A1B1N398</accession>
<dbReference type="AlphaFoldDB" id="A0A1B1N398"/>
<dbReference type="RefSeq" id="WP_237167734.1">
    <property type="nucleotide sequence ID" value="NZ_CP014167.1"/>
</dbReference>